<dbReference type="HOGENOM" id="CLU_1937594_0_0_1"/>
<keyword evidence="2" id="KW-1185">Reference proteome</keyword>
<sequence length="130" mass="14634">MAIPSKSSLWGKDWHENIVRDLISPHKFKKLGVTFADHHLRDLLQLPDDKLSYLRYVSPNQDEMANPVSPLDLHKPELSDLTSFSLLPNPFAFGFHNDPLESPSLLAPCGIICDIPIAALQCLPLSAWMY</sequence>
<proteinExistence type="predicted"/>
<name>A0A0C2XN26_AMAMK</name>
<dbReference type="Proteomes" id="UP000054549">
    <property type="component" value="Unassembled WGS sequence"/>
</dbReference>
<protein>
    <submittedName>
        <fullName evidence="1">Uncharacterized protein</fullName>
    </submittedName>
</protein>
<gene>
    <name evidence="1" type="ORF">M378DRAFT_7338</name>
</gene>
<dbReference type="EMBL" id="KN818224">
    <property type="protein sequence ID" value="KIL70523.1"/>
    <property type="molecule type" value="Genomic_DNA"/>
</dbReference>
<dbReference type="InParanoid" id="A0A0C2XN26"/>
<dbReference type="AlphaFoldDB" id="A0A0C2XN26"/>
<reference evidence="1 2" key="1">
    <citation type="submission" date="2014-04" db="EMBL/GenBank/DDBJ databases">
        <title>Evolutionary Origins and Diversification of the Mycorrhizal Mutualists.</title>
        <authorList>
            <consortium name="DOE Joint Genome Institute"/>
            <consortium name="Mycorrhizal Genomics Consortium"/>
            <person name="Kohler A."/>
            <person name="Kuo A."/>
            <person name="Nagy L.G."/>
            <person name="Floudas D."/>
            <person name="Copeland A."/>
            <person name="Barry K.W."/>
            <person name="Cichocki N."/>
            <person name="Veneault-Fourrey C."/>
            <person name="LaButti K."/>
            <person name="Lindquist E.A."/>
            <person name="Lipzen A."/>
            <person name="Lundell T."/>
            <person name="Morin E."/>
            <person name="Murat C."/>
            <person name="Riley R."/>
            <person name="Ohm R."/>
            <person name="Sun H."/>
            <person name="Tunlid A."/>
            <person name="Henrissat B."/>
            <person name="Grigoriev I.V."/>
            <person name="Hibbett D.S."/>
            <person name="Martin F."/>
        </authorList>
    </citation>
    <scope>NUCLEOTIDE SEQUENCE [LARGE SCALE GENOMIC DNA]</scope>
    <source>
        <strain evidence="1 2">Koide BX008</strain>
    </source>
</reference>
<organism evidence="1 2">
    <name type="scientific">Amanita muscaria (strain Koide BX008)</name>
    <dbReference type="NCBI Taxonomy" id="946122"/>
    <lineage>
        <taxon>Eukaryota</taxon>
        <taxon>Fungi</taxon>
        <taxon>Dikarya</taxon>
        <taxon>Basidiomycota</taxon>
        <taxon>Agaricomycotina</taxon>
        <taxon>Agaricomycetes</taxon>
        <taxon>Agaricomycetidae</taxon>
        <taxon>Agaricales</taxon>
        <taxon>Pluteineae</taxon>
        <taxon>Amanitaceae</taxon>
        <taxon>Amanita</taxon>
    </lineage>
</organism>
<evidence type="ECO:0000313" key="1">
    <source>
        <dbReference type="EMBL" id="KIL70523.1"/>
    </source>
</evidence>
<evidence type="ECO:0000313" key="2">
    <source>
        <dbReference type="Proteomes" id="UP000054549"/>
    </source>
</evidence>
<accession>A0A0C2XN26</accession>